<evidence type="ECO:0000256" key="1">
    <source>
        <dbReference type="SAM" id="SignalP"/>
    </source>
</evidence>
<dbReference type="OrthoDB" id="574511at2"/>
<keyword evidence="1" id="KW-0732">Signal</keyword>
<evidence type="ECO:0008006" key="4">
    <source>
        <dbReference type="Google" id="ProtNLM"/>
    </source>
</evidence>
<name>A0A1U7IGM9_9CYAN</name>
<reference evidence="2 3" key="1">
    <citation type="submission" date="2016-11" db="EMBL/GenBank/DDBJ databases">
        <title>Draft Genome Sequences of Nine Cyanobacterial Strains from Diverse Habitats.</title>
        <authorList>
            <person name="Zhu T."/>
            <person name="Hou S."/>
            <person name="Lu X."/>
            <person name="Hess W.R."/>
        </authorList>
    </citation>
    <scope>NUCLEOTIDE SEQUENCE [LARGE SCALE GENOMIC DNA]</scope>
    <source>
        <strain evidence="2 3">IAM M-71</strain>
    </source>
</reference>
<organism evidence="2 3">
    <name type="scientific">[Phormidium ambiguum] IAM M-71</name>
    <dbReference type="NCBI Taxonomy" id="454136"/>
    <lineage>
        <taxon>Bacteria</taxon>
        <taxon>Bacillati</taxon>
        <taxon>Cyanobacteriota</taxon>
        <taxon>Cyanophyceae</taxon>
        <taxon>Oscillatoriophycideae</taxon>
        <taxon>Aerosakkonematales</taxon>
        <taxon>Aerosakkonemataceae</taxon>
        <taxon>Floridanema</taxon>
    </lineage>
</organism>
<dbReference type="Proteomes" id="UP000185860">
    <property type="component" value="Unassembled WGS sequence"/>
</dbReference>
<dbReference type="RefSeq" id="WP_073594836.1">
    <property type="nucleotide sequence ID" value="NZ_MRCE01000017.1"/>
</dbReference>
<proteinExistence type="predicted"/>
<feature type="signal peptide" evidence="1">
    <location>
        <begin position="1"/>
        <end position="32"/>
    </location>
</feature>
<comment type="caution">
    <text evidence="2">The sequence shown here is derived from an EMBL/GenBank/DDBJ whole genome shotgun (WGS) entry which is preliminary data.</text>
</comment>
<dbReference type="EMBL" id="MRCE01000017">
    <property type="protein sequence ID" value="OKH36155.1"/>
    <property type="molecule type" value="Genomic_DNA"/>
</dbReference>
<dbReference type="AlphaFoldDB" id="A0A1U7IGM9"/>
<evidence type="ECO:0000313" key="3">
    <source>
        <dbReference type="Proteomes" id="UP000185860"/>
    </source>
</evidence>
<sequence>MRSIPYRSDRVRILIYTAAIALALATSIPADNASARTEGGLHVEGAVQFPQNRSRIVRHTIRFHIPQGSSPLSQLNIDVPEGIRISDNIALTDKSGRKIDANISVMGNKVIVDFPQPIAPESKLKLDLNNIRRRGVSNAWIYRVSAKLVGLEADVPIGIAQIRVY</sequence>
<feature type="chain" id="PRO_5012527367" description="DUF2808 domain-containing protein" evidence="1">
    <location>
        <begin position="33"/>
        <end position="165"/>
    </location>
</feature>
<protein>
    <recommendedName>
        <fullName evidence="4">DUF2808 domain-containing protein</fullName>
    </recommendedName>
</protein>
<dbReference type="STRING" id="454136.NIES2119_17695"/>
<evidence type="ECO:0000313" key="2">
    <source>
        <dbReference type="EMBL" id="OKH36155.1"/>
    </source>
</evidence>
<gene>
    <name evidence="2" type="ORF">NIES2119_17695</name>
</gene>
<accession>A0A1U7IGM9</accession>